<protein>
    <submittedName>
        <fullName evidence="2">Uncharacterized protein</fullName>
    </submittedName>
</protein>
<name>A0ABP0MC17_9DINO</name>
<gene>
    <name evidence="2" type="ORF">CCMP2556_LOCUS24881</name>
</gene>
<sequence length="688" mass="78396">MHSRMMMLLLIWLLVLSFRPAATSEEDTLEECWLDDPLGSKGPWADQCCRPKPCGLDVCWAPPTFTYEFCCGEDSCRPLIIEEVKSGLDLAVKSLPNSNASVLAFRAAPEAFRKLLKLEGVQLSGENQKCNCAVAYAAAALVRLAEENPKLALAVQPWWLVYGVDWKNLLKDGWGGIFGWLNRFALELEGPQVDDSVDMLEEADLDQRQREMMDVISAEQAEARKIMDSLQRVGQVTLLSLLHALRTHGTFGRIWKKLNSDLAWRKHGQKCVVTRGTDDQGRWICEPWTYHIDANFSSLLPKYKQAAGLNGVGESRVAVCVLGAPRTVVKTYPSTRENVVRALSADTFVYVPFQSLLTPALEEDLKGLGEAVTAILVPDVDRDTFEARVISELKDPKFRLFYGMAKGPWRAPLFRQMGSSMWGYHNQHGCRRMVESFENQRGWQYEWVVFARAEMFWTQRHPPVEVLDPAYVHIPMGQDNNNYNFNPLKGVNDRHAVVPKRWFDAYFNRYQSILDGSAWSYLARVAQEGYMINTEQYLLLHLEAHKVQIRRFPPVSFLSHCTEGPQCQHLYKGTNLGKLLCCMTRQRWTPTAKYFTEMLEARRTTVDDFHKVRRLESGWIWMPVWPHVAWIWGIVKKDDRNASLQDMDPKELLGSDVVCGLSKHGAISSGVISDPTDRTQMVFDACGY</sequence>
<feature type="signal peptide" evidence="1">
    <location>
        <begin position="1"/>
        <end position="24"/>
    </location>
</feature>
<dbReference type="EMBL" id="CAXAMN010016458">
    <property type="protein sequence ID" value="CAK9048272.1"/>
    <property type="molecule type" value="Genomic_DNA"/>
</dbReference>
<feature type="chain" id="PRO_5046415719" evidence="1">
    <location>
        <begin position="25"/>
        <end position="688"/>
    </location>
</feature>
<evidence type="ECO:0000313" key="3">
    <source>
        <dbReference type="Proteomes" id="UP001642484"/>
    </source>
</evidence>
<evidence type="ECO:0000313" key="2">
    <source>
        <dbReference type="EMBL" id="CAK9048272.1"/>
    </source>
</evidence>
<reference evidence="2 3" key="1">
    <citation type="submission" date="2024-02" db="EMBL/GenBank/DDBJ databases">
        <authorList>
            <person name="Chen Y."/>
            <person name="Shah S."/>
            <person name="Dougan E. K."/>
            <person name="Thang M."/>
            <person name="Chan C."/>
        </authorList>
    </citation>
    <scope>NUCLEOTIDE SEQUENCE [LARGE SCALE GENOMIC DNA]</scope>
</reference>
<proteinExistence type="predicted"/>
<dbReference type="Proteomes" id="UP001642484">
    <property type="component" value="Unassembled WGS sequence"/>
</dbReference>
<organism evidence="2 3">
    <name type="scientific">Durusdinium trenchii</name>
    <dbReference type="NCBI Taxonomy" id="1381693"/>
    <lineage>
        <taxon>Eukaryota</taxon>
        <taxon>Sar</taxon>
        <taxon>Alveolata</taxon>
        <taxon>Dinophyceae</taxon>
        <taxon>Suessiales</taxon>
        <taxon>Symbiodiniaceae</taxon>
        <taxon>Durusdinium</taxon>
    </lineage>
</organism>
<comment type="caution">
    <text evidence="2">The sequence shown here is derived from an EMBL/GenBank/DDBJ whole genome shotgun (WGS) entry which is preliminary data.</text>
</comment>
<evidence type="ECO:0000256" key="1">
    <source>
        <dbReference type="SAM" id="SignalP"/>
    </source>
</evidence>
<accession>A0ABP0MC17</accession>
<keyword evidence="1" id="KW-0732">Signal</keyword>
<keyword evidence="3" id="KW-1185">Reference proteome</keyword>